<comment type="caution">
    <text evidence="2">The sequence shown here is derived from an EMBL/GenBank/DDBJ whole genome shotgun (WGS) entry which is preliminary data.</text>
</comment>
<sequence length="86" mass="9533">MNTARTLGTSALVAALTLTLVGCNQASEDTTKVTTVEKERFASTEVCNAPAWIRERAPEGICETEPVVDDNMSLRRLHLERQRSDR</sequence>
<dbReference type="RefSeq" id="WP_188742451.1">
    <property type="nucleotide sequence ID" value="NZ_BAABFW010000002.1"/>
</dbReference>
<evidence type="ECO:0008006" key="4">
    <source>
        <dbReference type="Google" id="ProtNLM"/>
    </source>
</evidence>
<dbReference type="AlphaFoldDB" id="A0A917PFF8"/>
<dbReference type="PROSITE" id="PS51257">
    <property type="entry name" value="PROKAR_LIPOPROTEIN"/>
    <property type="match status" value="1"/>
</dbReference>
<keyword evidence="3" id="KW-1185">Reference proteome</keyword>
<evidence type="ECO:0000313" key="3">
    <source>
        <dbReference type="Proteomes" id="UP000636956"/>
    </source>
</evidence>
<feature type="signal peptide" evidence="1">
    <location>
        <begin position="1"/>
        <end position="26"/>
    </location>
</feature>
<reference evidence="2" key="2">
    <citation type="submission" date="2020-09" db="EMBL/GenBank/DDBJ databases">
        <authorList>
            <person name="Sun Q."/>
            <person name="Zhou Y."/>
        </authorList>
    </citation>
    <scope>NUCLEOTIDE SEQUENCE</scope>
    <source>
        <strain evidence="2">CGMCC 1.8984</strain>
    </source>
</reference>
<dbReference type="Proteomes" id="UP000636956">
    <property type="component" value="Unassembled WGS sequence"/>
</dbReference>
<reference evidence="2" key="1">
    <citation type="journal article" date="2014" name="Int. J. Syst. Evol. Microbiol.">
        <title>Complete genome sequence of Corynebacterium casei LMG S-19264T (=DSM 44701T), isolated from a smear-ripened cheese.</title>
        <authorList>
            <consortium name="US DOE Joint Genome Institute (JGI-PGF)"/>
            <person name="Walter F."/>
            <person name="Albersmeier A."/>
            <person name="Kalinowski J."/>
            <person name="Ruckert C."/>
        </authorList>
    </citation>
    <scope>NUCLEOTIDE SEQUENCE</scope>
    <source>
        <strain evidence="2">CGMCC 1.8984</strain>
    </source>
</reference>
<gene>
    <name evidence="2" type="ORF">GCM10011372_11090</name>
</gene>
<name>A0A917PFF8_9MICO</name>
<dbReference type="EMBL" id="BMMD01000004">
    <property type="protein sequence ID" value="GGJ74856.1"/>
    <property type="molecule type" value="Genomic_DNA"/>
</dbReference>
<feature type="chain" id="PRO_5036699102" description="Lipoprotein" evidence="1">
    <location>
        <begin position="27"/>
        <end position="86"/>
    </location>
</feature>
<keyword evidence="1" id="KW-0732">Signal</keyword>
<organism evidence="2 3">
    <name type="scientific">Agromyces bauzanensis</name>
    <dbReference type="NCBI Taxonomy" id="1308924"/>
    <lineage>
        <taxon>Bacteria</taxon>
        <taxon>Bacillati</taxon>
        <taxon>Actinomycetota</taxon>
        <taxon>Actinomycetes</taxon>
        <taxon>Micrococcales</taxon>
        <taxon>Microbacteriaceae</taxon>
        <taxon>Agromyces</taxon>
    </lineage>
</organism>
<evidence type="ECO:0000256" key="1">
    <source>
        <dbReference type="SAM" id="SignalP"/>
    </source>
</evidence>
<accession>A0A917PFF8</accession>
<protein>
    <recommendedName>
        <fullName evidence="4">Lipoprotein</fullName>
    </recommendedName>
</protein>
<proteinExistence type="predicted"/>
<evidence type="ECO:0000313" key="2">
    <source>
        <dbReference type="EMBL" id="GGJ74856.1"/>
    </source>
</evidence>